<feature type="transmembrane region" description="Helical" evidence="1">
    <location>
        <begin position="12"/>
        <end position="35"/>
    </location>
</feature>
<dbReference type="Proteomes" id="UP000038083">
    <property type="component" value="Unassembled WGS sequence"/>
</dbReference>
<dbReference type="EMBL" id="CDOG01000023">
    <property type="protein sequence ID" value="CEN38150.1"/>
    <property type="molecule type" value="Genomic_DNA"/>
</dbReference>
<name>A0A0B7HFB5_9FLAO</name>
<organism evidence="2 3">
    <name type="scientific">Capnocytophaga cynodegmi</name>
    <dbReference type="NCBI Taxonomy" id="28189"/>
    <lineage>
        <taxon>Bacteria</taxon>
        <taxon>Pseudomonadati</taxon>
        <taxon>Bacteroidota</taxon>
        <taxon>Flavobacteriia</taxon>
        <taxon>Flavobacteriales</taxon>
        <taxon>Flavobacteriaceae</taxon>
        <taxon>Capnocytophaga</taxon>
    </lineage>
</organism>
<proteinExistence type="predicted"/>
<keyword evidence="1" id="KW-0472">Membrane</keyword>
<keyword evidence="1" id="KW-1133">Transmembrane helix</keyword>
<dbReference type="AlphaFoldDB" id="A0A0B7HFB5"/>
<evidence type="ECO:0000313" key="3">
    <source>
        <dbReference type="Proteomes" id="UP000038083"/>
    </source>
</evidence>
<evidence type="ECO:0000313" key="2">
    <source>
        <dbReference type="EMBL" id="CEN38150.1"/>
    </source>
</evidence>
<sequence>MKSFGYQNRSTFFLLFIASEYTFILNVFPEVFIALTSKFGNFLPTKDIILFF</sequence>
<keyword evidence="1" id="KW-0812">Transmembrane</keyword>
<protein>
    <submittedName>
        <fullName evidence="2">Uncharacterized protein</fullName>
    </submittedName>
</protein>
<gene>
    <name evidence="2" type="ORF">CCYN74_30083</name>
</gene>
<accession>A0A0B7HFB5</accession>
<reference evidence="2 3" key="1">
    <citation type="submission" date="2015-01" db="EMBL/GenBank/DDBJ databases">
        <authorList>
            <person name="MANFREDI Pablo"/>
        </authorList>
    </citation>
    <scope>NUCLEOTIDE SEQUENCE [LARGE SCALE GENOMIC DNA]</scope>
    <source>
        <strain evidence="2 3">Ccy74</strain>
    </source>
</reference>
<evidence type="ECO:0000256" key="1">
    <source>
        <dbReference type="SAM" id="Phobius"/>
    </source>
</evidence>